<dbReference type="InterPro" id="IPR012291">
    <property type="entry name" value="CBM2_carb-bd_dom_sf"/>
</dbReference>
<dbReference type="SUPFAM" id="SSF49384">
    <property type="entry name" value="Carbohydrate-binding domain"/>
    <property type="match status" value="1"/>
</dbReference>
<dbReference type="EMBL" id="JACHIU010000001">
    <property type="protein sequence ID" value="MBB6475902.1"/>
    <property type="molecule type" value="Genomic_DNA"/>
</dbReference>
<dbReference type="PROSITE" id="PS51173">
    <property type="entry name" value="CBM2"/>
    <property type="match status" value="1"/>
</dbReference>
<dbReference type="RefSeq" id="WP_184985557.1">
    <property type="nucleotide sequence ID" value="NZ_BAAALO010000019.1"/>
</dbReference>
<keyword evidence="2" id="KW-0472">Membrane</keyword>
<feature type="transmembrane region" description="Helical" evidence="2">
    <location>
        <begin position="119"/>
        <end position="141"/>
    </location>
</feature>
<evidence type="ECO:0000313" key="4">
    <source>
        <dbReference type="EMBL" id="MBB6475902.1"/>
    </source>
</evidence>
<feature type="compositionally biased region" description="Gly residues" evidence="1">
    <location>
        <begin position="93"/>
        <end position="102"/>
    </location>
</feature>
<dbReference type="Proteomes" id="UP000555564">
    <property type="component" value="Unassembled WGS sequence"/>
</dbReference>
<sequence>MLGTDGGTGARPPRADSRWPDGRAEDPWAGSGVPGPDVDDGTRVGSPGIDGGRGDRGIGSGASAGDPGSDAGATGEEGLEIRLGGPPAEPYGSGDGEPARGGGSRRSRRRPKERNSRRLLVLCVVAVVVAVSVVVIGLRLASGPLTLTKAPDCGPDEVCAAVASGKPNNGLTLPGTADADPLTTDTPADTPTATPTKKAKTAGTRPTPRVTTSAPSPRPSRTTDRPRSSDRPTPERTIAEPDPDPTTDIPEPSPDEPEITPPVSDPENQPLTTTGQVSVGFTVSDVTRAGYTARVTVTNTGDPLTTWQLRLPVGGTVTGADTGDWFQEGATLVLDSSTPLRADETLVVTFTAEGTPTEPTSCRLSTGACQLTAT</sequence>
<keyword evidence="2" id="KW-0812">Transmembrane</keyword>
<dbReference type="GO" id="GO:0004553">
    <property type="term" value="F:hydrolase activity, hydrolyzing O-glycosyl compounds"/>
    <property type="evidence" value="ECO:0007669"/>
    <property type="project" value="InterPro"/>
</dbReference>
<evidence type="ECO:0000256" key="1">
    <source>
        <dbReference type="SAM" id="MobiDB-lite"/>
    </source>
</evidence>
<dbReference type="SMART" id="SM00637">
    <property type="entry name" value="CBD_II"/>
    <property type="match status" value="1"/>
</dbReference>
<evidence type="ECO:0000256" key="2">
    <source>
        <dbReference type="SAM" id="Phobius"/>
    </source>
</evidence>
<protein>
    <submittedName>
        <fullName evidence="4">Cellulase/cellobiase CelA1</fullName>
    </submittedName>
</protein>
<keyword evidence="2" id="KW-1133">Transmembrane helix</keyword>
<accession>A0A7X0ILG3</accession>
<feature type="compositionally biased region" description="Basic and acidic residues" evidence="1">
    <location>
        <begin position="13"/>
        <end position="26"/>
    </location>
</feature>
<feature type="compositionally biased region" description="Low complexity" evidence="1">
    <location>
        <begin position="63"/>
        <end position="74"/>
    </location>
</feature>
<evidence type="ECO:0000259" key="3">
    <source>
        <dbReference type="PROSITE" id="PS51173"/>
    </source>
</evidence>
<dbReference type="AlphaFoldDB" id="A0A7X0ILG3"/>
<dbReference type="GO" id="GO:0005975">
    <property type="term" value="P:carbohydrate metabolic process"/>
    <property type="evidence" value="ECO:0007669"/>
    <property type="project" value="InterPro"/>
</dbReference>
<dbReference type="GO" id="GO:0030247">
    <property type="term" value="F:polysaccharide binding"/>
    <property type="evidence" value="ECO:0007669"/>
    <property type="project" value="UniProtKB-UniRule"/>
</dbReference>
<keyword evidence="5" id="KW-1185">Reference proteome</keyword>
<organism evidence="4 5">
    <name type="scientific">Sphaerisporangium rubeum</name>
    <dbReference type="NCBI Taxonomy" id="321317"/>
    <lineage>
        <taxon>Bacteria</taxon>
        <taxon>Bacillati</taxon>
        <taxon>Actinomycetota</taxon>
        <taxon>Actinomycetes</taxon>
        <taxon>Streptosporangiales</taxon>
        <taxon>Streptosporangiaceae</taxon>
        <taxon>Sphaerisporangium</taxon>
    </lineage>
</organism>
<feature type="compositionally biased region" description="Basic residues" evidence="1">
    <location>
        <begin position="103"/>
        <end position="114"/>
    </location>
</feature>
<feature type="region of interest" description="Disordered" evidence="1">
    <location>
        <begin position="1"/>
        <end position="114"/>
    </location>
</feature>
<feature type="domain" description="CBM2" evidence="3">
    <location>
        <begin position="270"/>
        <end position="372"/>
    </location>
</feature>
<proteinExistence type="predicted"/>
<gene>
    <name evidence="4" type="ORF">BJ992_005333</name>
</gene>
<comment type="caution">
    <text evidence="4">The sequence shown here is derived from an EMBL/GenBank/DDBJ whole genome shotgun (WGS) entry which is preliminary data.</text>
</comment>
<dbReference type="InterPro" id="IPR008965">
    <property type="entry name" value="CBM2/CBM3_carb-bd_dom_sf"/>
</dbReference>
<feature type="compositionally biased region" description="Basic and acidic residues" evidence="1">
    <location>
        <begin position="221"/>
        <end position="239"/>
    </location>
</feature>
<feature type="region of interest" description="Disordered" evidence="1">
    <location>
        <begin position="166"/>
        <end position="277"/>
    </location>
</feature>
<evidence type="ECO:0000313" key="5">
    <source>
        <dbReference type="Proteomes" id="UP000555564"/>
    </source>
</evidence>
<feature type="compositionally biased region" description="Low complexity" evidence="1">
    <location>
        <begin position="176"/>
        <end position="215"/>
    </location>
</feature>
<reference evidence="4 5" key="1">
    <citation type="submission" date="2020-08" db="EMBL/GenBank/DDBJ databases">
        <title>Sequencing the genomes of 1000 actinobacteria strains.</title>
        <authorList>
            <person name="Klenk H.-P."/>
        </authorList>
    </citation>
    <scope>NUCLEOTIDE SEQUENCE [LARGE SCALE GENOMIC DNA]</scope>
    <source>
        <strain evidence="4 5">DSM 44936</strain>
    </source>
</reference>
<dbReference type="Gene3D" id="2.60.40.290">
    <property type="match status" value="1"/>
</dbReference>
<dbReference type="InterPro" id="IPR001919">
    <property type="entry name" value="CBD2"/>
</dbReference>
<feature type="compositionally biased region" description="Polar residues" evidence="1">
    <location>
        <begin position="266"/>
        <end position="277"/>
    </location>
</feature>
<name>A0A7X0ILG3_9ACTN</name>